<dbReference type="OrthoDB" id="5862193at2759"/>
<sequence length="298" mass="33874">MASSRINFNFLANKKCLPTLLIIFMLVGETGTAKLNPFKFREKTLEQFNSARRIIASGDVSKILEVLLFALDKVEPFKTFKENGPFGPAADMYKLVWNRQLEQAGYDYVEEHGQDFKNFGKTLYYKDYIGFHWVGDIFDYISLIMKVVPEQLSSGMNKWKELIETLVILLWLLFAMPVRYPVKEGDHFGAGELATSIRYEIGCYSNIALSICFMKKAPYQPRPFLEGAACSSCPTHCEFFMDEDGEEVEGELCVPPDGYYNDQKAEAAASENISSIGDIVGVSILPIAILLMIWWIRR</sequence>
<reference evidence="3" key="1">
    <citation type="submission" date="2011-07" db="EMBL/GenBank/DDBJ databases">
        <authorList>
            <consortium name="Caenorhabditis brenneri Sequencing and Analysis Consortium"/>
            <person name="Wilson R.K."/>
        </authorList>
    </citation>
    <scope>NUCLEOTIDE SEQUENCE [LARGE SCALE GENOMIC DNA]</scope>
    <source>
        <strain evidence="3">PB2801</strain>
    </source>
</reference>
<name>G0MQD3_CAEBE</name>
<keyword evidence="1" id="KW-0472">Membrane</keyword>
<evidence type="ECO:0000313" key="2">
    <source>
        <dbReference type="EMBL" id="EGT40964.1"/>
    </source>
</evidence>
<keyword evidence="1" id="KW-0812">Transmembrane</keyword>
<evidence type="ECO:0000256" key="1">
    <source>
        <dbReference type="SAM" id="Phobius"/>
    </source>
</evidence>
<feature type="transmembrane region" description="Helical" evidence="1">
    <location>
        <begin position="279"/>
        <end position="296"/>
    </location>
</feature>
<dbReference type="OMA" id="ETNCEII"/>
<dbReference type="InParanoid" id="G0MQD3"/>
<organism evidence="3">
    <name type="scientific">Caenorhabditis brenneri</name>
    <name type="common">Nematode worm</name>
    <dbReference type="NCBI Taxonomy" id="135651"/>
    <lineage>
        <taxon>Eukaryota</taxon>
        <taxon>Metazoa</taxon>
        <taxon>Ecdysozoa</taxon>
        <taxon>Nematoda</taxon>
        <taxon>Chromadorea</taxon>
        <taxon>Rhabditida</taxon>
        <taxon>Rhabditina</taxon>
        <taxon>Rhabditomorpha</taxon>
        <taxon>Rhabditoidea</taxon>
        <taxon>Rhabditidae</taxon>
        <taxon>Peloderinae</taxon>
        <taxon>Caenorhabditis</taxon>
    </lineage>
</organism>
<accession>G0MQD3</accession>
<dbReference type="HOGENOM" id="CLU_064374_0_0_1"/>
<gene>
    <name evidence="2" type="ORF">CAEBREN_12139</name>
</gene>
<proteinExistence type="predicted"/>
<protein>
    <submittedName>
        <fullName evidence="2">Uncharacterized protein</fullName>
    </submittedName>
</protein>
<dbReference type="Proteomes" id="UP000008068">
    <property type="component" value="Unassembled WGS sequence"/>
</dbReference>
<evidence type="ECO:0000313" key="3">
    <source>
        <dbReference type="Proteomes" id="UP000008068"/>
    </source>
</evidence>
<dbReference type="SUPFAM" id="SSF55797">
    <property type="entry name" value="PR-1-like"/>
    <property type="match status" value="1"/>
</dbReference>
<dbReference type="InterPro" id="IPR035940">
    <property type="entry name" value="CAP_sf"/>
</dbReference>
<keyword evidence="1" id="KW-1133">Transmembrane helix</keyword>
<dbReference type="EMBL" id="GL379806">
    <property type="protein sequence ID" value="EGT40964.1"/>
    <property type="molecule type" value="Genomic_DNA"/>
</dbReference>
<keyword evidence="3" id="KW-1185">Reference proteome</keyword>
<dbReference type="AlphaFoldDB" id="G0MQD3"/>
<dbReference type="Gene3D" id="3.40.33.10">
    <property type="entry name" value="CAP"/>
    <property type="match status" value="1"/>
</dbReference>